<reference evidence="4" key="1">
    <citation type="submission" date="2023-03" db="EMBL/GenBank/DDBJ databases">
        <authorList>
            <person name="Julca I."/>
        </authorList>
    </citation>
    <scope>NUCLEOTIDE SEQUENCE</scope>
</reference>
<dbReference type="InterPro" id="IPR049224">
    <property type="entry name" value="DUF6821"/>
</dbReference>
<feature type="region of interest" description="Disordered" evidence="1">
    <location>
        <begin position="135"/>
        <end position="167"/>
    </location>
</feature>
<evidence type="ECO:0000256" key="1">
    <source>
        <dbReference type="SAM" id="MobiDB-lite"/>
    </source>
</evidence>
<dbReference type="AlphaFoldDB" id="A0AAV1D0C5"/>
<evidence type="ECO:0000313" key="5">
    <source>
        <dbReference type="Proteomes" id="UP001161247"/>
    </source>
</evidence>
<feature type="transmembrane region" description="Helical" evidence="2">
    <location>
        <begin position="212"/>
        <end position="237"/>
    </location>
</feature>
<keyword evidence="2" id="KW-0812">Transmembrane</keyword>
<sequence>MEGLDEWEVLSESGGGFLDIHEDDGSNFSTLSDNLFKNYFRCPSPRTASSPPPPPLPNHHQLAEAEEEEKKIVVTHDLTITNHHPTDVVEIDDDKDPNFEEELLISSSSPKKQVFFVKKETLTEFVDMMKLDLESPKSNKQLSRPSSPTQLMGHQFESGEQAAPDAQVSSPRKMMMMMIDDQNDDDDDVVVEDQDQINQGGTNMNNNNILKWSLSGIGAICSFGVATVCIFVLGGLIKNSGHSTARKPYHDQHPPPHHQKLQFHIYAEDKRLLKHESTKLNEAISAVRDIPFSRAHITFGGYCDHLHHRAH</sequence>
<name>A0AAV1D0C5_OLDCO</name>
<organism evidence="4 5">
    <name type="scientific">Oldenlandia corymbosa var. corymbosa</name>
    <dbReference type="NCBI Taxonomy" id="529605"/>
    <lineage>
        <taxon>Eukaryota</taxon>
        <taxon>Viridiplantae</taxon>
        <taxon>Streptophyta</taxon>
        <taxon>Embryophyta</taxon>
        <taxon>Tracheophyta</taxon>
        <taxon>Spermatophyta</taxon>
        <taxon>Magnoliopsida</taxon>
        <taxon>eudicotyledons</taxon>
        <taxon>Gunneridae</taxon>
        <taxon>Pentapetalae</taxon>
        <taxon>asterids</taxon>
        <taxon>lamiids</taxon>
        <taxon>Gentianales</taxon>
        <taxon>Rubiaceae</taxon>
        <taxon>Rubioideae</taxon>
        <taxon>Spermacoceae</taxon>
        <taxon>Hedyotis-Oldenlandia complex</taxon>
        <taxon>Oldenlandia</taxon>
    </lineage>
</organism>
<accession>A0AAV1D0C5</accession>
<evidence type="ECO:0000313" key="4">
    <source>
        <dbReference type="EMBL" id="CAI9101041.1"/>
    </source>
</evidence>
<dbReference type="PANTHER" id="PTHR33646">
    <property type="entry name" value="GB|AAF00631.1"/>
    <property type="match status" value="1"/>
</dbReference>
<feature type="region of interest" description="Disordered" evidence="1">
    <location>
        <begin position="43"/>
        <end position="68"/>
    </location>
</feature>
<gene>
    <name evidence="4" type="ORF">OLC1_LOCUS10727</name>
</gene>
<dbReference type="Pfam" id="PF20705">
    <property type="entry name" value="DUF6821"/>
    <property type="match status" value="1"/>
</dbReference>
<keyword evidence="2" id="KW-0472">Membrane</keyword>
<feature type="compositionally biased region" description="Polar residues" evidence="1">
    <location>
        <begin position="138"/>
        <end position="152"/>
    </location>
</feature>
<dbReference type="PANTHER" id="PTHR33646:SF2">
    <property type="entry name" value="F20H23.8 PROTEIN"/>
    <property type="match status" value="1"/>
</dbReference>
<evidence type="ECO:0000256" key="2">
    <source>
        <dbReference type="SAM" id="Phobius"/>
    </source>
</evidence>
<evidence type="ECO:0000259" key="3">
    <source>
        <dbReference type="Pfam" id="PF20705"/>
    </source>
</evidence>
<protein>
    <submittedName>
        <fullName evidence="4">OLC1v1038267C1</fullName>
    </submittedName>
</protein>
<feature type="domain" description="DUF6821" evidence="3">
    <location>
        <begin position="112"/>
        <end position="305"/>
    </location>
</feature>
<dbReference type="Proteomes" id="UP001161247">
    <property type="component" value="Chromosome 3"/>
</dbReference>
<dbReference type="InterPro" id="IPR045883">
    <property type="entry name" value="At4g13530-like"/>
</dbReference>
<proteinExistence type="predicted"/>
<dbReference type="EMBL" id="OX459120">
    <property type="protein sequence ID" value="CAI9101041.1"/>
    <property type="molecule type" value="Genomic_DNA"/>
</dbReference>
<keyword evidence="5" id="KW-1185">Reference proteome</keyword>
<keyword evidence="2" id="KW-1133">Transmembrane helix</keyword>